<dbReference type="InterPro" id="IPR050155">
    <property type="entry name" value="HAD-like_hydrolase_sf"/>
</dbReference>
<dbReference type="InterPro" id="IPR041492">
    <property type="entry name" value="HAD_2"/>
</dbReference>
<dbReference type="Proteomes" id="UP001060771">
    <property type="component" value="Chromosome"/>
</dbReference>
<dbReference type="InterPro" id="IPR023198">
    <property type="entry name" value="PGP-like_dom2"/>
</dbReference>
<dbReference type="GeneID" id="76206787"/>
<proteinExistence type="inferred from homology"/>
<protein>
    <submittedName>
        <fullName evidence="2">Phosphoglycolate phosphatase</fullName>
    </submittedName>
</protein>
<gene>
    <name evidence="2" type="ORF">Vsou_12420</name>
</gene>
<organism evidence="2 3">
    <name type="scientific">Vulcanisaeta souniana JCM 11219</name>
    <dbReference type="NCBI Taxonomy" id="1293586"/>
    <lineage>
        <taxon>Archaea</taxon>
        <taxon>Thermoproteota</taxon>
        <taxon>Thermoprotei</taxon>
        <taxon>Thermoproteales</taxon>
        <taxon>Thermoproteaceae</taxon>
        <taxon>Vulcanisaeta</taxon>
    </lineage>
</organism>
<dbReference type="InterPro" id="IPR006439">
    <property type="entry name" value="HAD-SF_hydro_IA"/>
</dbReference>
<sequence length="223" mass="24230">MSYRSADRNDDALLTDARRIRAVIFDLDGTLVDTVPLHVKSWIETCKRLGLPMPAPEHVITLMGLKALDIARKLCGDENAEKGLQTKNEIYLSLLGGAKATNGAPELLGILKGRGFIVGVVTSSSRRVAVRALEVTGLDKYIDALVAGDEVTKGKPDPEPLMRILSMLGLGVRDVVVVGDSRYDVEMALNTGVEVVFFLGNYKDPRVISIKNLMDIVHYLGLG</sequence>
<evidence type="ECO:0000313" key="2">
    <source>
        <dbReference type="EMBL" id="BDR92149.1"/>
    </source>
</evidence>
<accession>A0ABM8BMF4</accession>
<dbReference type="SUPFAM" id="SSF56784">
    <property type="entry name" value="HAD-like"/>
    <property type="match status" value="1"/>
</dbReference>
<dbReference type="SFLD" id="SFLDG01129">
    <property type="entry name" value="C1.5:_HAD__Beta-PGM__Phosphata"/>
    <property type="match status" value="1"/>
</dbReference>
<dbReference type="PRINTS" id="PR00413">
    <property type="entry name" value="HADHALOGNASE"/>
</dbReference>
<dbReference type="SFLD" id="SFLDS00003">
    <property type="entry name" value="Haloacid_Dehalogenase"/>
    <property type="match status" value="1"/>
</dbReference>
<dbReference type="InterPro" id="IPR023214">
    <property type="entry name" value="HAD_sf"/>
</dbReference>
<evidence type="ECO:0000256" key="1">
    <source>
        <dbReference type="ARBA" id="ARBA00007958"/>
    </source>
</evidence>
<dbReference type="PANTHER" id="PTHR43434">
    <property type="entry name" value="PHOSPHOGLYCOLATE PHOSPHATASE"/>
    <property type="match status" value="1"/>
</dbReference>
<keyword evidence="3" id="KW-1185">Reference proteome</keyword>
<evidence type="ECO:0000313" key="3">
    <source>
        <dbReference type="Proteomes" id="UP001060771"/>
    </source>
</evidence>
<dbReference type="SFLD" id="SFLDG01135">
    <property type="entry name" value="C1.5.6:_HAD__Beta-PGM__Phospha"/>
    <property type="match status" value="1"/>
</dbReference>
<dbReference type="Pfam" id="PF13419">
    <property type="entry name" value="HAD_2"/>
    <property type="match status" value="1"/>
</dbReference>
<dbReference type="EMBL" id="AP026830">
    <property type="protein sequence ID" value="BDR92149.1"/>
    <property type="molecule type" value="Genomic_DNA"/>
</dbReference>
<dbReference type="InterPro" id="IPR036412">
    <property type="entry name" value="HAD-like_sf"/>
</dbReference>
<comment type="similarity">
    <text evidence="1">Belongs to the HAD-like hydrolase superfamily.</text>
</comment>
<dbReference type="Gene3D" id="3.40.50.1000">
    <property type="entry name" value="HAD superfamily/HAD-like"/>
    <property type="match status" value="1"/>
</dbReference>
<reference evidence="3" key="1">
    <citation type="submission" date="2022-09" db="EMBL/GenBank/DDBJ databases">
        <title>Complete genome sequence of Vulcanisaeta souniana.</title>
        <authorList>
            <person name="Kato S."/>
            <person name="Itoh T."/>
            <person name="Ohkuma M."/>
        </authorList>
    </citation>
    <scope>NUCLEOTIDE SEQUENCE [LARGE SCALE GENOMIC DNA]</scope>
    <source>
        <strain evidence="3">JCM 11219</strain>
    </source>
</reference>
<dbReference type="PANTHER" id="PTHR43434:SF1">
    <property type="entry name" value="PHOSPHOGLYCOLATE PHOSPHATASE"/>
    <property type="match status" value="1"/>
</dbReference>
<dbReference type="NCBIfam" id="TIGR01549">
    <property type="entry name" value="HAD-SF-IA-v1"/>
    <property type="match status" value="1"/>
</dbReference>
<name>A0ABM8BMF4_9CREN</name>
<dbReference type="Gene3D" id="1.10.150.240">
    <property type="entry name" value="Putative phosphatase, domain 2"/>
    <property type="match status" value="1"/>
</dbReference>
<dbReference type="RefSeq" id="WP_188602216.1">
    <property type="nucleotide sequence ID" value="NZ_AP026830.1"/>
</dbReference>